<dbReference type="InterPro" id="IPR019775">
    <property type="entry name" value="WD40_repeat_CS"/>
</dbReference>
<dbReference type="InterPro" id="IPR015943">
    <property type="entry name" value="WD40/YVTN_repeat-like_dom_sf"/>
</dbReference>
<evidence type="ECO:0000313" key="10">
    <source>
        <dbReference type="Proteomes" id="UP001296104"/>
    </source>
</evidence>
<dbReference type="EMBL" id="CAVMBE010000027">
    <property type="protein sequence ID" value="CAK4020576.1"/>
    <property type="molecule type" value="Genomic_DNA"/>
</dbReference>
<feature type="domain" description="F-box" evidence="8">
    <location>
        <begin position="184"/>
        <end position="230"/>
    </location>
</feature>
<feature type="repeat" description="WD" evidence="6">
    <location>
        <begin position="446"/>
        <end position="485"/>
    </location>
</feature>
<dbReference type="Proteomes" id="UP001296104">
    <property type="component" value="Unassembled WGS sequence"/>
</dbReference>
<evidence type="ECO:0000256" key="6">
    <source>
        <dbReference type="PROSITE-ProRule" id="PRU00221"/>
    </source>
</evidence>
<dbReference type="AlphaFoldDB" id="A0AAI8YZA8"/>
<feature type="repeat" description="WD" evidence="6">
    <location>
        <begin position="671"/>
        <end position="710"/>
    </location>
</feature>
<dbReference type="CDD" id="cd00200">
    <property type="entry name" value="WD40"/>
    <property type="match status" value="1"/>
</dbReference>
<dbReference type="PANTHER" id="PTHR19872:SF9">
    <property type="entry name" value="UBIQUITIN-BINDING SDF UBIQUITIN LIGASE COMPLEX SUBUNIT"/>
    <property type="match status" value="1"/>
</dbReference>
<dbReference type="SMART" id="SM00256">
    <property type="entry name" value="FBOX"/>
    <property type="match status" value="1"/>
</dbReference>
<organism evidence="9 10">
    <name type="scientific">Lecanosticta acicola</name>
    <dbReference type="NCBI Taxonomy" id="111012"/>
    <lineage>
        <taxon>Eukaryota</taxon>
        <taxon>Fungi</taxon>
        <taxon>Dikarya</taxon>
        <taxon>Ascomycota</taxon>
        <taxon>Pezizomycotina</taxon>
        <taxon>Dothideomycetes</taxon>
        <taxon>Dothideomycetidae</taxon>
        <taxon>Mycosphaerellales</taxon>
        <taxon>Mycosphaerellaceae</taxon>
        <taxon>Lecanosticta</taxon>
    </lineage>
</organism>
<comment type="pathway">
    <text evidence="1">Protein modification; protein ubiquitination.</text>
</comment>
<dbReference type="PROSITE" id="PS00678">
    <property type="entry name" value="WD_REPEATS_1"/>
    <property type="match status" value="2"/>
</dbReference>
<feature type="compositionally biased region" description="Basic and acidic residues" evidence="7">
    <location>
        <begin position="12"/>
        <end position="32"/>
    </location>
</feature>
<feature type="compositionally biased region" description="Low complexity" evidence="7">
    <location>
        <begin position="571"/>
        <end position="581"/>
    </location>
</feature>
<evidence type="ECO:0000256" key="3">
    <source>
        <dbReference type="ARBA" id="ARBA00022574"/>
    </source>
</evidence>
<dbReference type="InterPro" id="IPR001680">
    <property type="entry name" value="WD40_rpt"/>
</dbReference>
<dbReference type="Gene3D" id="1.20.1280.50">
    <property type="match status" value="1"/>
</dbReference>
<dbReference type="Gene3D" id="2.130.10.10">
    <property type="entry name" value="YVTN repeat-like/Quinoprotein amine dehydrogenase"/>
    <property type="match status" value="3"/>
</dbReference>
<dbReference type="SMART" id="SM00320">
    <property type="entry name" value="WD40"/>
    <property type="match status" value="7"/>
</dbReference>
<feature type="region of interest" description="Disordered" evidence="7">
    <location>
        <begin position="1"/>
        <end position="50"/>
    </location>
</feature>
<keyword evidence="3 6" id="KW-0853">WD repeat</keyword>
<dbReference type="SUPFAM" id="SSF81383">
    <property type="entry name" value="F-box domain"/>
    <property type="match status" value="1"/>
</dbReference>
<evidence type="ECO:0000256" key="7">
    <source>
        <dbReference type="SAM" id="MobiDB-lite"/>
    </source>
</evidence>
<dbReference type="InterPro" id="IPR056828">
    <property type="entry name" value="Beta-prop_TEP1_C"/>
</dbReference>
<keyword evidence="10" id="KW-1185">Reference proteome</keyword>
<sequence length="745" mass="83979">MASQAQQEPTPDAEHCSSAHPDGYGHELYRHDHDHHHGLRGDYSRKEGGDDENKIAMQASAKHAEETLAPFLSEHIPTQYNPTGAESRTQQDDREEPNANTKFCYRHRPDLKCRRQANEPSMEQLQNELGTLSQSDQQAISHVWSLFSAAPAKHRNLMLQGILTQCCFPQLSFISANIRDLIKIDFLSALPAELGFKILCYLDTVSLCKAAQVSQRWRRLADDDVVWHKMCEQHIDRKCTKCGWGLPLLERKRLRAEKRQVQLRATGRGLNEWSPAITPVPEEPSVVAESSKQGAAPDAASLKRALEEGSCSPEAKKVCMASPPKARSRSEASEAPQKRPWKDVYKDRFKVGTAWKYGRCTTKVFKGHTNGVMCLQFTDNVLITGSYDTTVKVWDINTGECVRTMNGHTMGIRCLQFDSSGQLMTGGLNGEMYLWNWKTGQRLRSFPQHGDGILSLHYTTRYVASGSRDSTVRVFDMGSSVDKRTQRNFSRSFVLRGHRDWVNCVRIDEASRTLFSASDDCTIKLWDLDTGECIRTFEGHVGQVQQVVLMPIEFELDGHRSSTGERDDDASSVSSVTIAASHQDISRHHEESTSSPQQGESFWPNDPERPAPPRYMLTGALDCHIRLWDTHFRPPPARHPTPQSHDEFEILPTDPLTNSHFPRAQACIRTFFGHVEGIWALSADHLRLVSGGEDRMMKVWDPRTGKCERTFTGHQGPVTCSWLSDSRVASGSEDCEVRMLCFGDE</sequence>
<evidence type="ECO:0000256" key="2">
    <source>
        <dbReference type="ARBA" id="ARBA00007968"/>
    </source>
</evidence>
<feature type="compositionally biased region" description="Polar residues" evidence="7">
    <location>
        <begin position="76"/>
        <end position="88"/>
    </location>
</feature>
<feature type="repeat" description="WD" evidence="6">
    <location>
        <begin position="495"/>
        <end position="536"/>
    </location>
</feature>
<evidence type="ECO:0000259" key="8">
    <source>
        <dbReference type="PROSITE" id="PS50181"/>
    </source>
</evidence>
<dbReference type="InterPro" id="IPR001810">
    <property type="entry name" value="F-box_dom"/>
</dbReference>
<feature type="region of interest" description="Disordered" evidence="7">
    <location>
        <begin position="282"/>
        <end position="339"/>
    </location>
</feature>
<accession>A0AAI8YZA8</accession>
<dbReference type="PROSITE" id="PS50082">
    <property type="entry name" value="WD_REPEATS_2"/>
    <property type="match status" value="5"/>
</dbReference>
<evidence type="ECO:0000256" key="4">
    <source>
        <dbReference type="ARBA" id="ARBA00022737"/>
    </source>
</evidence>
<keyword evidence="4" id="KW-0677">Repeat</keyword>
<dbReference type="Pfam" id="PF12937">
    <property type="entry name" value="F-box-like"/>
    <property type="match status" value="1"/>
</dbReference>
<comment type="similarity">
    <text evidence="2">Belongs to the WD repeat MET30/SCONB/SCON-2 family.</text>
</comment>
<dbReference type="PROSITE" id="PS50294">
    <property type="entry name" value="WD_REPEATS_REGION"/>
    <property type="match status" value="2"/>
</dbReference>
<protein>
    <submittedName>
        <fullName evidence="9">E3 ubiquitin ligase complex SCF subunit sconB</fullName>
    </submittedName>
</protein>
<dbReference type="Pfam" id="PF00400">
    <property type="entry name" value="WD40"/>
    <property type="match status" value="4"/>
</dbReference>
<feature type="repeat" description="WD" evidence="6">
    <location>
        <begin position="365"/>
        <end position="404"/>
    </location>
</feature>
<dbReference type="InterPro" id="IPR020472">
    <property type="entry name" value="WD40_PAC1"/>
</dbReference>
<feature type="compositionally biased region" description="Basic and acidic residues" evidence="7">
    <location>
        <begin position="328"/>
        <end position="339"/>
    </location>
</feature>
<dbReference type="InterPro" id="IPR036047">
    <property type="entry name" value="F-box-like_dom_sf"/>
</dbReference>
<dbReference type="PRINTS" id="PR00320">
    <property type="entry name" value="GPROTEINBRPT"/>
</dbReference>
<comment type="caution">
    <text evidence="9">The sequence shown here is derived from an EMBL/GenBank/DDBJ whole genome shotgun (WGS) entry which is preliminary data.</text>
</comment>
<feature type="compositionally biased region" description="Basic and acidic residues" evidence="7">
    <location>
        <begin position="39"/>
        <end position="50"/>
    </location>
</feature>
<evidence type="ECO:0000313" key="9">
    <source>
        <dbReference type="EMBL" id="CAK4020576.1"/>
    </source>
</evidence>
<dbReference type="InterPro" id="IPR036322">
    <property type="entry name" value="WD40_repeat_dom_sf"/>
</dbReference>
<feature type="region of interest" description="Disordered" evidence="7">
    <location>
        <begin position="559"/>
        <end position="615"/>
    </location>
</feature>
<dbReference type="InterPro" id="IPR051075">
    <property type="entry name" value="SCF_subunit_WD-repeat"/>
</dbReference>
<dbReference type="PROSITE" id="PS50181">
    <property type="entry name" value="FBOX"/>
    <property type="match status" value="1"/>
</dbReference>
<dbReference type="Pfam" id="PF25048">
    <property type="entry name" value="Beta-prop_TEP1_C"/>
    <property type="match status" value="1"/>
</dbReference>
<keyword evidence="5" id="KW-0833">Ubl conjugation pathway</keyword>
<name>A0AAI8YZA8_9PEZI</name>
<evidence type="ECO:0000256" key="1">
    <source>
        <dbReference type="ARBA" id="ARBA00004906"/>
    </source>
</evidence>
<dbReference type="CDD" id="cd22147">
    <property type="entry name" value="F-box_SpPof1-like"/>
    <property type="match status" value="1"/>
</dbReference>
<gene>
    <name evidence="9" type="ORF">LECACI_7A004743</name>
</gene>
<proteinExistence type="inferred from homology"/>
<dbReference type="FunFam" id="1.20.1280.50:FF:000016">
    <property type="entry name" value="E3 ubiquitin ligase complex SCF subunit sconB"/>
    <property type="match status" value="1"/>
</dbReference>
<reference evidence="9" key="1">
    <citation type="submission" date="2023-11" db="EMBL/GenBank/DDBJ databases">
        <authorList>
            <person name="Alioto T."/>
            <person name="Alioto T."/>
            <person name="Gomez Garrido J."/>
        </authorList>
    </citation>
    <scope>NUCLEOTIDE SEQUENCE</scope>
</reference>
<feature type="repeat" description="WD" evidence="6">
    <location>
        <begin position="405"/>
        <end position="445"/>
    </location>
</feature>
<evidence type="ECO:0000256" key="5">
    <source>
        <dbReference type="ARBA" id="ARBA00022786"/>
    </source>
</evidence>
<dbReference type="PANTHER" id="PTHR19872">
    <property type="entry name" value="UBIQUITIN LIGASE SPECIFICITY FACTOR/HREP PROTEIN"/>
    <property type="match status" value="1"/>
</dbReference>
<dbReference type="SUPFAM" id="SSF50978">
    <property type="entry name" value="WD40 repeat-like"/>
    <property type="match status" value="1"/>
</dbReference>
<feature type="region of interest" description="Disordered" evidence="7">
    <location>
        <begin position="74"/>
        <end position="99"/>
    </location>
</feature>